<feature type="signal peptide" evidence="1">
    <location>
        <begin position="1"/>
        <end position="23"/>
    </location>
</feature>
<dbReference type="InterPro" id="IPR058683">
    <property type="entry name" value="TP_1001-like_C"/>
</dbReference>
<accession>A0A0F6MNW2</accession>
<dbReference type="EMBL" id="AGDY01000006">
    <property type="protein sequence ID" value="EMB21508.1"/>
    <property type="molecule type" value="Genomic_DNA"/>
</dbReference>
<feature type="domain" description="TP-1001-like C-terminal" evidence="2">
    <location>
        <begin position="147"/>
        <end position="333"/>
    </location>
</feature>
<evidence type="ECO:0000313" key="3">
    <source>
        <dbReference type="EMBL" id="EMB21508.1"/>
    </source>
</evidence>
<dbReference type="AlphaFoldDB" id="A0A0F6MNW2"/>
<dbReference type="Proteomes" id="UP000011701">
    <property type="component" value="Chromosome"/>
</dbReference>
<feature type="chain" id="PRO_5002508360" description="TP-1001-like C-terminal domain-containing protein" evidence="1">
    <location>
        <begin position="24"/>
        <end position="336"/>
    </location>
</feature>
<comment type="caution">
    <text evidence="3">The sequence shown here is derived from an EMBL/GenBank/DDBJ whole genome shotgun (WGS) entry which is preliminary data.</text>
</comment>
<evidence type="ECO:0000259" key="2">
    <source>
        <dbReference type="Pfam" id="PF26342"/>
    </source>
</evidence>
<gene>
    <name evidence="3" type="ORF">HMPREF9723_01281</name>
</gene>
<keyword evidence="1" id="KW-0732">Signal</keyword>
<dbReference type="Pfam" id="PF26342">
    <property type="entry name" value="TP_1001_2nd"/>
    <property type="match status" value="1"/>
</dbReference>
<protein>
    <recommendedName>
        <fullName evidence="2">TP-1001-like C-terminal domain-containing protein</fullName>
    </recommendedName>
</protein>
<name>A0A0F6MNW2_TREDN</name>
<reference evidence="3" key="1">
    <citation type="submission" date="2012-01" db="EMBL/GenBank/DDBJ databases">
        <title>The Genome Sequence of Treponema denticola OTK.</title>
        <authorList>
            <consortium name="The Broad Institute Genome Sequencing Platform"/>
            <person name="Earl A."/>
            <person name="Ward D."/>
            <person name="Feldgarden M."/>
            <person name="Gevers D."/>
            <person name="Blanton J.M."/>
            <person name="Fenno C.J."/>
            <person name="Baranova O.V."/>
            <person name="Mathney J."/>
            <person name="Dewhirst F.E."/>
            <person name="Izard J."/>
            <person name="Young S.K."/>
            <person name="Zeng Q."/>
            <person name="Gargeya S."/>
            <person name="Fitzgerald M."/>
            <person name="Haas B."/>
            <person name="Abouelleil A."/>
            <person name="Alvarado L."/>
            <person name="Arachchi H.M."/>
            <person name="Berlin A."/>
            <person name="Chapman S.B."/>
            <person name="Gearin G."/>
            <person name="Goldberg J."/>
            <person name="Griggs A."/>
            <person name="Gujja S."/>
            <person name="Hansen M."/>
            <person name="Heiman D."/>
            <person name="Howarth C."/>
            <person name="Larimer J."/>
            <person name="Lui A."/>
            <person name="MacDonald P.J.P."/>
            <person name="McCowen C."/>
            <person name="Montmayeur A."/>
            <person name="Murphy C."/>
            <person name="Neiman D."/>
            <person name="Pearson M."/>
            <person name="Priest M."/>
            <person name="Roberts A."/>
            <person name="Saif S."/>
            <person name="Shea T."/>
            <person name="Sisk P."/>
            <person name="Stolte C."/>
            <person name="Sykes S."/>
            <person name="Wortman J."/>
            <person name="Nusbaum C."/>
            <person name="Birren B."/>
        </authorList>
    </citation>
    <scope>NUCLEOTIDE SEQUENCE [LARGE SCALE GENOMIC DNA]</scope>
    <source>
        <strain evidence="3">OTK</strain>
    </source>
</reference>
<dbReference type="RefSeq" id="WP_002691977.1">
    <property type="nucleotide sequence ID" value="NZ_CM001797.1"/>
</dbReference>
<organism evidence="3">
    <name type="scientific">Treponema denticola OTK</name>
    <dbReference type="NCBI Taxonomy" id="999434"/>
    <lineage>
        <taxon>Bacteria</taxon>
        <taxon>Pseudomonadati</taxon>
        <taxon>Spirochaetota</taxon>
        <taxon>Spirochaetia</taxon>
        <taxon>Spirochaetales</taxon>
        <taxon>Treponemataceae</taxon>
        <taxon>Treponema</taxon>
    </lineage>
</organism>
<dbReference type="HOGENOM" id="CLU_831384_0_0_12"/>
<proteinExistence type="predicted"/>
<dbReference type="PATRIC" id="fig|999434.4.peg.1327"/>
<evidence type="ECO:0000256" key="1">
    <source>
        <dbReference type="SAM" id="SignalP"/>
    </source>
</evidence>
<sequence length="336" mass="37220">MKKRFFLPVLLVLSLCASCSGMIEQPGFVSIFLGYNESITLKEFEQSPNNEITLIFEGRVVSLQAYALKGNLPEEILCTVEEIEASDFLQDKAYKAKKGGLPISVFKIKPGASFEIGEDFKICGKVKAQNQFLDFELPFKGANTRPAELSFSSLKLGSASKEGFIRFIVKKSGNLFGVSLVNAGNSKEPDYVFPAFEVEAGNIIVFYWYLPLDGSMPEDGILVSADACNALEPGEKAFCFWAKLQKFQPKRTNAVLIRTSQNEGLQDAVLFRNPKDEEWGRPEIERAALEAAEAGLWQPDGDILNAVQANITPTKMIKRISQVTINHNAADWVLTK</sequence>